<dbReference type="PANTHER" id="PTHR22888:SF9">
    <property type="entry name" value="CYTOCHROME C OXIDASE SUBUNIT 2"/>
    <property type="match status" value="1"/>
</dbReference>
<evidence type="ECO:0000256" key="6">
    <source>
        <dbReference type="ARBA" id="ARBA00022660"/>
    </source>
</evidence>
<sequence>MATWLMMNFQDPNSFSSLFLIWLHDYNMMILIITVLLIMYFIFLFFFNKFSSRNLLHGNLLEITWTILPMLVLYDMALPSLKILYFTENINLFYYSIKTIGHQWYWSYEFNYKGKSFSFDSYMISNNELFFNEYRLLDVDNRLILPVNVPIRNIISSMDVIHSWAMPSLGIKVDAIPGRLNQISIFPLRSGIFYGQCSEICGMNHSFMPIVLEITKYKWFKNWLYFMMN</sequence>
<evidence type="ECO:0000256" key="10">
    <source>
        <dbReference type="ARBA" id="ARBA00022842"/>
    </source>
</evidence>
<keyword evidence="5 18" id="KW-0813">Transport</keyword>
<evidence type="ECO:0000256" key="19">
    <source>
        <dbReference type="SAM" id="Phobius"/>
    </source>
</evidence>
<reference evidence="22" key="1">
    <citation type="journal article" date="2016" name="Int. J. Mol. Sci.">
        <title>Next-Generation Sequencing of Two Mitochondrial Genomes from Family Pompilidae (Hymenoptera: Vespoidea) Reveal Novel Patterns of Gene Arrangement.</title>
        <authorList>
            <person name="Chen P.Y."/>
            <person name="Zheng B.Y."/>
            <person name="Liu J.X."/>
            <person name="Wei S.J."/>
        </authorList>
    </citation>
    <scope>NUCLEOTIDE SEQUENCE</scope>
</reference>
<keyword evidence="7 18" id="KW-0812">Transmembrane</keyword>
<comment type="catalytic activity">
    <reaction evidence="17">
        <text>4 Fe(II)-[cytochrome c] + O2 + 8 H(+)(in) = 4 Fe(III)-[cytochrome c] + 2 H2O + 4 H(+)(out)</text>
        <dbReference type="Rhea" id="RHEA:11436"/>
        <dbReference type="Rhea" id="RHEA-COMP:10350"/>
        <dbReference type="Rhea" id="RHEA-COMP:14399"/>
        <dbReference type="ChEBI" id="CHEBI:15377"/>
        <dbReference type="ChEBI" id="CHEBI:15378"/>
        <dbReference type="ChEBI" id="CHEBI:15379"/>
        <dbReference type="ChEBI" id="CHEBI:29033"/>
        <dbReference type="ChEBI" id="CHEBI:29034"/>
        <dbReference type="EC" id="7.1.1.9"/>
    </reaction>
    <physiologicalReaction direction="left-to-right" evidence="17">
        <dbReference type="Rhea" id="RHEA:11437"/>
    </physiologicalReaction>
</comment>
<feature type="domain" description="Cytochrome oxidase subunit II copper A binding" evidence="20">
    <location>
        <begin position="92"/>
        <end position="226"/>
    </location>
</feature>
<dbReference type="InterPro" id="IPR001505">
    <property type="entry name" value="Copper_CuA"/>
</dbReference>
<keyword evidence="10" id="KW-0460">Magnesium</keyword>
<keyword evidence="6 18" id="KW-0679">Respiratory chain</keyword>
<dbReference type="GO" id="GO:0005507">
    <property type="term" value="F:copper ion binding"/>
    <property type="evidence" value="ECO:0007669"/>
    <property type="project" value="InterPro"/>
</dbReference>
<dbReference type="PRINTS" id="PR01166">
    <property type="entry name" value="CYCOXIDASEII"/>
</dbReference>
<evidence type="ECO:0000256" key="11">
    <source>
        <dbReference type="ARBA" id="ARBA00022967"/>
    </source>
</evidence>
<feature type="transmembrane region" description="Helical" evidence="19">
    <location>
        <begin position="26"/>
        <end position="47"/>
    </location>
</feature>
<comment type="subunit">
    <text evidence="3">Component of the cytochrome c oxidase (complex IV, CIV), a multisubunit enzyme composed of a catalytic core of 3 subunits and several supernumerary subunits. The complex exists as a monomer or a dimer and forms supercomplexes (SCs) in the inner mitochondrial membrane with ubiquinol-cytochrome c oxidoreductase (cytochrome b-c1 complex, complex III, CIII).</text>
</comment>
<keyword evidence="16 18" id="KW-0472">Membrane</keyword>
<evidence type="ECO:0000256" key="12">
    <source>
        <dbReference type="ARBA" id="ARBA00022982"/>
    </source>
</evidence>
<evidence type="ECO:0000256" key="17">
    <source>
        <dbReference type="ARBA" id="ARBA00049512"/>
    </source>
</evidence>
<evidence type="ECO:0000256" key="7">
    <source>
        <dbReference type="ARBA" id="ARBA00022692"/>
    </source>
</evidence>
<evidence type="ECO:0000256" key="18">
    <source>
        <dbReference type="RuleBase" id="RU000457"/>
    </source>
</evidence>
<evidence type="ECO:0000259" key="20">
    <source>
        <dbReference type="PROSITE" id="PS50857"/>
    </source>
</evidence>
<gene>
    <name evidence="22" type="primary">cox2</name>
</gene>
<feature type="domain" description="Cytochrome oxidase subunit II transmembrane region profile" evidence="21">
    <location>
        <begin position="1"/>
        <end position="91"/>
    </location>
</feature>
<comment type="function">
    <text evidence="18">Component of the cytochrome c oxidase, the last enzyme in the mitochondrial electron transport chain which drives oxidative phosphorylation. The respiratory chain contains 3 multisubunit complexes succinate dehydrogenase (complex II, CII), ubiquinol-cytochrome c oxidoreductase (cytochrome b-c1 complex, complex III, CIII) and cytochrome c oxidase (complex IV, CIV), that cooperate to transfer electrons derived from NADH and succinate to molecular oxygen, creating an electrochemical gradient over the inner membrane that drives transmembrane transport and the ATP synthase. Cytochrome c oxidase is the component of the respiratory chain that catalyzes the reduction of oxygen to water. Electrons originating from reduced cytochrome c in the intermembrane space (IMS) are transferred via the dinuclear copper A center (CU(A)) of subunit 2 and heme A of subunit 1 to the active site in subunit 1, a binuclear center (BNC) formed by heme A3 and copper B (CU(B)). The BNC reduces molecular oxygen to 2 water molecules using 4 electrons from cytochrome c in the IMS and 4 protons from the mitochondrial matrix.</text>
</comment>
<dbReference type="AlphaFoldDB" id="A0A1P8VH89"/>
<keyword evidence="15 18" id="KW-0496">Mitochondrion</keyword>
<dbReference type="PROSITE" id="PS00078">
    <property type="entry name" value="COX2"/>
    <property type="match status" value="1"/>
</dbReference>
<dbReference type="FunFam" id="2.60.40.420:FF:000001">
    <property type="entry name" value="Cytochrome c oxidase subunit 2"/>
    <property type="match status" value="1"/>
</dbReference>
<evidence type="ECO:0000256" key="2">
    <source>
        <dbReference type="ARBA" id="ARBA00007866"/>
    </source>
</evidence>
<dbReference type="Gene3D" id="1.10.287.90">
    <property type="match status" value="1"/>
</dbReference>
<dbReference type="Pfam" id="PF00116">
    <property type="entry name" value="COX2"/>
    <property type="match status" value="1"/>
</dbReference>
<proteinExistence type="inferred from homology"/>
<evidence type="ECO:0000256" key="13">
    <source>
        <dbReference type="ARBA" id="ARBA00022989"/>
    </source>
</evidence>
<evidence type="ECO:0000256" key="9">
    <source>
        <dbReference type="ARBA" id="ARBA00022792"/>
    </source>
</evidence>
<accession>A0A1P8VH89</accession>
<keyword evidence="8 18" id="KW-0479">Metal-binding</keyword>
<evidence type="ECO:0000256" key="16">
    <source>
        <dbReference type="ARBA" id="ARBA00023136"/>
    </source>
</evidence>
<dbReference type="EMBL" id="KX584357">
    <property type="protein sequence ID" value="APZ75601.1"/>
    <property type="molecule type" value="Genomic_DNA"/>
</dbReference>
<comment type="similarity">
    <text evidence="2 18">Belongs to the cytochrome c oxidase subunit 2 family.</text>
</comment>
<dbReference type="PROSITE" id="PS50857">
    <property type="entry name" value="COX2_CUA"/>
    <property type="match status" value="1"/>
</dbReference>
<dbReference type="InterPro" id="IPR002429">
    <property type="entry name" value="CcO_II-like_C"/>
</dbReference>
<dbReference type="PROSITE" id="PS50999">
    <property type="entry name" value="COX2_TM"/>
    <property type="match status" value="1"/>
</dbReference>
<dbReference type="SUPFAM" id="SSF81464">
    <property type="entry name" value="Cytochrome c oxidase subunit II-like, transmembrane region"/>
    <property type="match status" value="1"/>
</dbReference>
<dbReference type="InterPro" id="IPR011759">
    <property type="entry name" value="Cyt_c_oxidase_su2_TM_dom"/>
</dbReference>
<dbReference type="Gene3D" id="2.60.40.420">
    <property type="entry name" value="Cupredoxins - blue copper proteins"/>
    <property type="match status" value="1"/>
</dbReference>
<keyword evidence="14 18" id="KW-0186">Copper</keyword>
<geneLocation type="mitochondrion" evidence="22"/>
<dbReference type="SUPFAM" id="SSF49503">
    <property type="entry name" value="Cupredoxins"/>
    <property type="match status" value="1"/>
</dbReference>
<evidence type="ECO:0000256" key="4">
    <source>
        <dbReference type="ARBA" id="ARBA00015946"/>
    </source>
</evidence>
<keyword evidence="13 19" id="KW-1133">Transmembrane helix</keyword>
<dbReference type="GO" id="GO:0005743">
    <property type="term" value="C:mitochondrial inner membrane"/>
    <property type="evidence" value="ECO:0007669"/>
    <property type="project" value="UniProtKB-SubCell"/>
</dbReference>
<evidence type="ECO:0000256" key="15">
    <source>
        <dbReference type="ARBA" id="ARBA00023128"/>
    </source>
</evidence>
<comment type="cofactor">
    <cofactor evidence="18">
        <name>Cu cation</name>
        <dbReference type="ChEBI" id="CHEBI:23378"/>
    </cofactor>
    <text evidence="18">Binds a copper A center.</text>
</comment>
<evidence type="ECO:0000256" key="8">
    <source>
        <dbReference type="ARBA" id="ARBA00022723"/>
    </source>
</evidence>
<evidence type="ECO:0000313" key="22">
    <source>
        <dbReference type="EMBL" id="APZ75601.1"/>
    </source>
</evidence>
<evidence type="ECO:0000256" key="5">
    <source>
        <dbReference type="ARBA" id="ARBA00022448"/>
    </source>
</evidence>
<keyword evidence="12 18" id="KW-0249">Electron transport</keyword>
<dbReference type="InterPro" id="IPR008972">
    <property type="entry name" value="Cupredoxin"/>
</dbReference>
<protein>
    <recommendedName>
        <fullName evidence="4 18">Cytochrome c oxidase subunit 2</fullName>
    </recommendedName>
</protein>
<dbReference type="InterPro" id="IPR034210">
    <property type="entry name" value="CcO_II_C"/>
</dbReference>
<dbReference type="InterPro" id="IPR036257">
    <property type="entry name" value="Cyt_c_oxidase_su2_TM_sf"/>
</dbReference>
<dbReference type="PANTHER" id="PTHR22888">
    <property type="entry name" value="CYTOCHROME C OXIDASE, SUBUNIT II"/>
    <property type="match status" value="1"/>
</dbReference>
<dbReference type="InterPro" id="IPR045187">
    <property type="entry name" value="CcO_II"/>
</dbReference>
<organism evidence="22">
    <name type="scientific">Auplopus sp. SJW-2017</name>
    <dbReference type="NCBI Taxonomy" id="1940101"/>
    <lineage>
        <taxon>Eukaryota</taxon>
        <taxon>Metazoa</taxon>
        <taxon>Ecdysozoa</taxon>
        <taxon>Arthropoda</taxon>
        <taxon>Hexapoda</taxon>
        <taxon>Insecta</taxon>
        <taxon>Pterygota</taxon>
        <taxon>Neoptera</taxon>
        <taxon>Endopterygota</taxon>
        <taxon>Hymenoptera</taxon>
        <taxon>Apocrita</taxon>
        <taxon>Aculeata</taxon>
        <taxon>Pompiloidea</taxon>
        <taxon>Pompilidae</taxon>
        <taxon>Pepsinae</taxon>
        <taxon>Auplopus</taxon>
    </lineage>
</organism>
<evidence type="ECO:0000256" key="3">
    <source>
        <dbReference type="ARBA" id="ARBA00011164"/>
    </source>
</evidence>
<evidence type="ECO:0000256" key="14">
    <source>
        <dbReference type="ARBA" id="ARBA00023008"/>
    </source>
</evidence>
<dbReference type="CDD" id="cd13912">
    <property type="entry name" value="CcO_II_C"/>
    <property type="match status" value="1"/>
</dbReference>
<keyword evidence="11" id="KW-1278">Translocase</keyword>
<keyword evidence="9 18" id="KW-0999">Mitochondrion inner membrane</keyword>
<dbReference type="GO" id="GO:0004129">
    <property type="term" value="F:cytochrome-c oxidase activity"/>
    <property type="evidence" value="ECO:0007669"/>
    <property type="project" value="UniProtKB-EC"/>
</dbReference>
<feature type="transmembrane region" description="Helical" evidence="19">
    <location>
        <begin position="59"/>
        <end position="77"/>
    </location>
</feature>
<dbReference type="Pfam" id="PF02790">
    <property type="entry name" value="COX2_TM"/>
    <property type="match status" value="1"/>
</dbReference>
<name>A0A1P8VH89_9HYME</name>
<evidence type="ECO:0000259" key="21">
    <source>
        <dbReference type="PROSITE" id="PS50999"/>
    </source>
</evidence>
<comment type="subcellular location">
    <subcellularLocation>
        <location evidence="1 18">Mitochondrion inner membrane</location>
        <topology evidence="1 18">Multi-pass membrane protein</topology>
    </subcellularLocation>
</comment>
<dbReference type="GO" id="GO:0042773">
    <property type="term" value="P:ATP synthesis coupled electron transport"/>
    <property type="evidence" value="ECO:0007669"/>
    <property type="project" value="TreeGrafter"/>
</dbReference>
<evidence type="ECO:0000256" key="1">
    <source>
        <dbReference type="ARBA" id="ARBA00004448"/>
    </source>
</evidence>